<dbReference type="STRING" id="1381753.V2WYA0"/>
<accession>V2WYA0</accession>
<feature type="transmembrane region" description="Helical" evidence="2">
    <location>
        <begin position="308"/>
        <end position="329"/>
    </location>
</feature>
<keyword evidence="2" id="KW-0812">Transmembrane</keyword>
<sequence length="355" mass="36588">MYFPFITERRFTSPSEKVRRKGGGGGGRGGSAGGRSGSSGGRGGGSTSRGGSSGSRSSSGCLISCTSSIAVGGTNRGVSTNTNGGGPPVSIPVGYPFAGRQSGGGSRSQVYGNSQYGSGYPGVTGAGVSGRGFPFHFWPIAWGGAAGVGTAAYLHNSNEYGSASNTSRPGGELYTAHFTSNVRVANSTFRLVADHDTVTSLVDDIFARCSRSMASYSTKTSASAPFIATPKPENAIQYYRASSIVLTLDGYNNTVVFTNNTNAPPAPLPANVDKVLMACLNTTIGDNAPLVNANTGNRARTLDPGIPAIVALLSVFLHLLSSLFSYYLFIPISSFTRSFAVLIPLAFVLSHCCAH</sequence>
<name>V2WYA0_MONRO</name>
<dbReference type="KEGG" id="mrr:Moror_10515"/>
<feature type="compositionally biased region" description="Gly residues" evidence="1">
    <location>
        <begin position="23"/>
        <end position="53"/>
    </location>
</feature>
<evidence type="ECO:0000313" key="4">
    <source>
        <dbReference type="Proteomes" id="UP000017559"/>
    </source>
</evidence>
<keyword evidence="2" id="KW-1133">Transmembrane helix</keyword>
<feature type="region of interest" description="Disordered" evidence="1">
    <location>
        <begin position="76"/>
        <end position="110"/>
    </location>
</feature>
<dbReference type="Proteomes" id="UP000017559">
    <property type="component" value="Unassembled WGS sequence"/>
</dbReference>
<dbReference type="HOGENOM" id="CLU_057147_1_0_1"/>
<feature type="region of interest" description="Disordered" evidence="1">
    <location>
        <begin position="1"/>
        <end position="60"/>
    </location>
</feature>
<gene>
    <name evidence="3" type="ORF">Moror_10515</name>
</gene>
<proteinExistence type="predicted"/>
<organism evidence="3 4">
    <name type="scientific">Moniliophthora roreri (strain MCA 2997)</name>
    <name type="common">Cocoa frosty pod rot fungus</name>
    <name type="synonym">Crinipellis roreri</name>
    <dbReference type="NCBI Taxonomy" id="1381753"/>
    <lineage>
        <taxon>Eukaryota</taxon>
        <taxon>Fungi</taxon>
        <taxon>Dikarya</taxon>
        <taxon>Basidiomycota</taxon>
        <taxon>Agaricomycotina</taxon>
        <taxon>Agaricomycetes</taxon>
        <taxon>Agaricomycetidae</taxon>
        <taxon>Agaricales</taxon>
        <taxon>Marasmiineae</taxon>
        <taxon>Marasmiaceae</taxon>
        <taxon>Moniliophthora</taxon>
    </lineage>
</organism>
<keyword evidence="2" id="KW-0472">Membrane</keyword>
<dbReference type="EMBL" id="AWSO01000318">
    <property type="protein sequence ID" value="ESK91843.1"/>
    <property type="molecule type" value="Genomic_DNA"/>
</dbReference>
<dbReference type="OrthoDB" id="3365917at2759"/>
<evidence type="ECO:0000256" key="1">
    <source>
        <dbReference type="SAM" id="MobiDB-lite"/>
    </source>
</evidence>
<reference evidence="3 4" key="1">
    <citation type="journal article" date="2014" name="BMC Genomics">
        <title>Genome and secretome analysis of the hemibiotrophic fungal pathogen, Moniliophthora roreri, which causes frosty pod rot disease of cacao: mechanisms of the biotrophic and necrotrophic phases.</title>
        <authorList>
            <person name="Meinhardt L.W."/>
            <person name="Costa G.G.L."/>
            <person name="Thomazella D.P.T."/>
            <person name="Teixeira P.J.P.L."/>
            <person name="Carazzolle M.F."/>
            <person name="Schuster S.C."/>
            <person name="Carlson J.E."/>
            <person name="Guiltinan M.J."/>
            <person name="Mieczkowski P."/>
            <person name="Farmer A."/>
            <person name="Ramaraj T."/>
            <person name="Crozier J."/>
            <person name="Davis R.E."/>
            <person name="Shao J."/>
            <person name="Melnick R.L."/>
            <person name="Pereira G.A.G."/>
            <person name="Bailey B.A."/>
        </authorList>
    </citation>
    <scope>NUCLEOTIDE SEQUENCE [LARGE SCALE GENOMIC DNA]</scope>
    <source>
        <strain evidence="3 4">MCA 2997</strain>
    </source>
</reference>
<protein>
    <submittedName>
        <fullName evidence="3">Uncharacterized protein</fullName>
    </submittedName>
</protein>
<evidence type="ECO:0000256" key="2">
    <source>
        <dbReference type="SAM" id="Phobius"/>
    </source>
</evidence>
<dbReference type="AlphaFoldDB" id="V2WYA0"/>
<comment type="caution">
    <text evidence="3">The sequence shown here is derived from an EMBL/GenBank/DDBJ whole genome shotgun (WGS) entry which is preliminary data.</text>
</comment>
<keyword evidence="4" id="KW-1185">Reference proteome</keyword>
<evidence type="ECO:0000313" key="3">
    <source>
        <dbReference type="EMBL" id="ESK91843.1"/>
    </source>
</evidence>